<sequence>MKKLAVIVPCYNEEAVIEESYRRTKEVLVKLSNPTEIIYINDGSQDKTRSLLDHIAATDPHVKVIHFSRNFGHQPAVTAGINNCDADLAIIIDADMQDPPELIPDLLEVQEREDANVVYCVRKSREGESLFKLFTSKAFYRVMNYMSEVHFPLDTGDFRLVDRKVMNEFDRFKERGKYIRGLISWVGFHQVPFYYEREARIAGETKYPISKMLKFASTAMLYFSKKPLRLATSLGFISVLVGIILAVWFTLGKIYGFSNAEVGWTSIMTSIIFFGGVQLLTVGVLGQYVGILFDEIKARPEYIIDEKKNFES</sequence>
<evidence type="ECO:0000256" key="6">
    <source>
        <dbReference type="ARBA" id="ARBA00022989"/>
    </source>
</evidence>
<evidence type="ECO:0000313" key="14">
    <source>
        <dbReference type="Proteomes" id="UP000310032"/>
    </source>
</evidence>
<reference evidence="12 14" key="2">
    <citation type="submission" date="2019-04" db="EMBL/GenBank/DDBJ databases">
        <title>Microbes associate with the intestines of laboratory mice.</title>
        <authorList>
            <person name="Navarre W."/>
            <person name="Wong E."/>
            <person name="Huang K."/>
            <person name="Tropini C."/>
            <person name="Ng K."/>
            <person name="Yu B."/>
        </authorList>
    </citation>
    <scope>NUCLEOTIDE SEQUENCE [LARGE SCALE GENOMIC DNA]</scope>
    <source>
        <strain evidence="12 14">NM39_I3</strain>
    </source>
</reference>
<keyword evidence="3" id="KW-0328">Glycosyltransferase</keyword>
<evidence type="ECO:0000256" key="7">
    <source>
        <dbReference type="ARBA" id="ARBA00023136"/>
    </source>
</evidence>
<keyword evidence="7 9" id="KW-0472">Membrane</keyword>
<feature type="transmembrane region" description="Helical" evidence="9">
    <location>
        <begin position="230"/>
        <end position="251"/>
    </location>
</feature>
<name>A0A3L7ZWU6_PARDI</name>
<comment type="caution">
    <text evidence="11">The sequence shown here is derived from an EMBL/GenBank/DDBJ whole genome shotgun (WGS) entry which is preliminary data.</text>
</comment>
<dbReference type="Proteomes" id="UP000278164">
    <property type="component" value="Unassembled WGS sequence"/>
</dbReference>
<dbReference type="CDD" id="cd04187">
    <property type="entry name" value="DPM1_like_bac"/>
    <property type="match status" value="1"/>
</dbReference>
<dbReference type="Proteomes" id="UP000310032">
    <property type="component" value="Unassembled WGS sequence"/>
</dbReference>
<evidence type="ECO:0000256" key="3">
    <source>
        <dbReference type="ARBA" id="ARBA00022676"/>
    </source>
</evidence>
<dbReference type="GO" id="GO:0005886">
    <property type="term" value="C:plasma membrane"/>
    <property type="evidence" value="ECO:0007669"/>
    <property type="project" value="UniProtKB-SubCell"/>
</dbReference>
<dbReference type="PANTHER" id="PTHR48090">
    <property type="entry name" value="UNDECAPRENYL-PHOSPHATE 4-DEOXY-4-FORMAMIDO-L-ARABINOSE TRANSFERASE-RELATED"/>
    <property type="match status" value="1"/>
</dbReference>
<dbReference type="AlphaFoldDB" id="A0A3L7ZWU6"/>
<keyword evidence="6 9" id="KW-1133">Transmembrane helix</keyword>
<dbReference type="EMBL" id="SRYM01000026">
    <property type="protein sequence ID" value="TGY57497.1"/>
    <property type="molecule type" value="Genomic_DNA"/>
</dbReference>
<dbReference type="InterPro" id="IPR001173">
    <property type="entry name" value="Glyco_trans_2-like"/>
</dbReference>
<evidence type="ECO:0000256" key="9">
    <source>
        <dbReference type="SAM" id="Phobius"/>
    </source>
</evidence>
<accession>A0A3L7ZWU6</accession>
<dbReference type="GO" id="GO:0016757">
    <property type="term" value="F:glycosyltransferase activity"/>
    <property type="evidence" value="ECO:0007669"/>
    <property type="project" value="UniProtKB-KW"/>
</dbReference>
<proteinExistence type="inferred from homology"/>
<evidence type="ECO:0000313" key="13">
    <source>
        <dbReference type="Proteomes" id="UP000278164"/>
    </source>
</evidence>
<dbReference type="SUPFAM" id="SSF53448">
    <property type="entry name" value="Nucleotide-diphospho-sugar transferases"/>
    <property type="match status" value="1"/>
</dbReference>
<dbReference type="Pfam" id="PF00535">
    <property type="entry name" value="Glycos_transf_2"/>
    <property type="match status" value="1"/>
</dbReference>
<dbReference type="PANTHER" id="PTHR48090:SF1">
    <property type="entry name" value="PROPHAGE BACTOPRENOL GLUCOSYL TRANSFERASE HOMOLOG"/>
    <property type="match status" value="1"/>
</dbReference>
<dbReference type="InterPro" id="IPR050256">
    <property type="entry name" value="Glycosyltransferase_2"/>
</dbReference>
<comment type="similarity">
    <text evidence="8">Belongs to the glycosyltransferase 2 family. GtrB subfamily.</text>
</comment>
<dbReference type="RefSeq" id="WP_121735281.1">
    <property type="nucleotide sequence ID" value="NZ_QXXG01000018.1"/>
</dbReference>
<gene>
    <name evidence="11" type="ORF">D7V78_05110</name>
    <name evidence="12" type="ORF">E5342_10425</name>
</gene>
<dbReference type="OrthoDB" id="9807778at2"/>
<evidence type="ECO:0000313" key="12">
    <source>
        <dbReference type="EMBL" id="TGY57497.1"/>
    </source>
</evidence>
<dbReference type="EMBL" id="RAYI01000007">
    <property type="protein sequence ID" value="RLT74490.1"/>
    <property type="molecule type" value="Genomic_DNA"/>
</dbReference>
<dbReference type="Gene3D" id="3.90.550.10">
    <property type="entry name" value="Spore Coat Polysaccharide Biosynthesis Protein SpsA, Chain A"/>
    <property type="match status" value="1"/>
</dbReference>
<dbReference type="FunFam" id="3.90.550.10:FF:000079">
    <property type="entry name" value="Probable glycosyl transferase"/>
    <property type="match status" value="1"/>
</dbReference>
<evidence type="ECO:0000256" key="8">
    <source>
        <dbReference type="ARBA" id="ARBA00038152"/>
    </source>
</evidence>
<keyword evidence="4 11" id="KW-0808">Transferase</keyword>
<evidence type="ECO:0000256" key="5">
    <source>
        <dbReference type="ARBA" id="ARBA00022692"/>
    </source>
</evidence>
<dbReference type="InterPro" id="IPR029044">
    <property type="entry name" value="Nucleotide-diphossugar_trans"/>
</dbReference>
<protein>
    <submittedName>
        <fullName evidence="11">Glycosyltransferase</fullName>
    </submittedName>
</protein>
<evidence type="ECO:0000259" key="10">
    <source>
        <dbReference type="Pfam" id="PF00535"/>
    </source>
</evidence>
<evidence type="ECO:0000256" key="1">
    <source>
        <dbReference type="ARBA" id="ARBA00004651"/>
    </source>
</evidence>
<evidence type="ECO:0000256" key="4">
    <source>
        <dbReference type="ARBA" id="ARBA00022679"/>
    </source>
</evidence>
<reference evidence="11 13" key="1">
    <citation type="submission" date="2018-09" db="EMBL/GenBank/DDBJ databases">
        <title>Murine metabolic-syndrome-specific gut microbial biobank.</title>
        <authorList>
            <person name="Liu C."/>
        </authorList>
    </citation>
    <scope>NUCLEOTIDE SEQUENCE [LARGE SCALE GENOMIC DNA]</scope>
    <source>
        <strain evidence="11 13">8-P5</strain>
    </source>
</reference>
<comment type="subcellular location">
    <subcellularLocation>
        <location evidence="1">Cell membrane</location>
        <topology evidence="1">Multi-pass membrane protein</topology>
    </subcellularLocation>
</comment>
<evidence type="ECO:0000313" key="11">
    <source>
        <dbReference type="EMBL" id="RLT74490.1"/>
    </source>
</evidence>
<keyword evidence="5 9" id="KW-0812">Transmembrane</keyword>
<organism evidence="11 13">
    <name type="scientific">Parabacteroides distasonis</name>
    <dbReference type="NCBI Taxonomy" id="823"/>
    <lineage>
        <taxon>Bacteria</taxon>
        <taxon>Pseudomonadati</taxon>
        <taxon>Bacteroidota</taxon>
        <taxon>Bacteroidia</taxon>
        <taxon>Bacteroidales</taxon>
        <taxon>Tannerellaceae</taxon>
        <taxon>Parabacteroides</taxon>
    </lineage>
</organism>
<feature type="transmembrane region" description="Helical" evidence="9">
    <location>
        <begin position="271"/>
        <end position="293"/>
    </location>
</feature>
<evidence type="ECO:0000256" key="2">
    <source>
        <dbReference type="ARBA" id="ARBA00022475"/>
    </source>
</evidence>
<feature type="domain" description="Glycosyltransferase 2-like" evidence="10">
    <location>
        <begin position="6"/>
        <end position="167"/>
    </location>
</feature>
<keyword evidence="2" id="KW-1003">Cell membrane</keyword>